<feature type="region of interest" description="Disordered" evidence="1">
    <location>
        <begin position="1"/>
        <end position="32"/>
    </location>
</feature>
<dbReference type="AlphaFoldDB" id="A0AAD8A1W4"/>
<dbReference type="EMBL" id="JASPKZ010004187">
    <property type="protein sequence ID" value="KAJ9590856.1"/>
    <property type="molecule type" value="Genomic_DNA"/>
</dbReference>
<comment type="caution">
    <text evidence="2">The sequence shown here is derived from an EMBL/GenBank/DDBJ whole genome shotgun (WGS) entry which is preliminary data.</text>
</comment>
<protein>
    <submittedName>
        <fullName evidence="2">Uncharacterized protein</fullName>
    </submittedName>
</protein>
<feature type="compositionally biased region" description="Basic and acidic residues" evidence="1">
    <location>
        <begin position="1"/>
        <end position="18"/>
    </location>
</feature>
<evidence type="ECO:0000256" key="1">
    <source>
        <dbReference type="SAM" id="MobiDB-lite"/>
    </source>
</evidence>
<reference evidence="2" key="2">
    <citation type="submission" date="2023-05" db="EMBL/GenBank/DDBJ databases">
        <authorList>
            <person name="Fouks B."/>
        </authorList>
    </citation>
    <scope>NUCLEOTIDE SEQUENCE</scope>
    <source>
        <strain evidence="2">Stay&amp;Tobe</strain>
        <tissue evidence="2">Testes</tissue>
    </source>
</reference>
<organism evidence="2 3">
    <name type="scientific">Diploptera punctata</name>
    <name type="common">Pacific beetle cockroach</name>
    <dbReference type="NCBI Taxonomy" id="6984"/>
    <lineage>
        <taxon>Eukaryota</taxon>
        <taxon>Metazoa</taxon>
        <taxon>Ecdysozoa</taxon>
        <taxon>Arthropoda</taxon>
        <taxon>Hexapoda</taxon>
        <taxon>Insecta</taxon>
        <taxon>Pterygota</taxon>
        <taxon>Neoptera</taxon>
        <taxon>Polyneoptera</taxon>
        <taxon>Dictyoptera</taxon>
        <taxon>Blattodea</taxon>
        <taxon>Blaberoidea</taxon>
        <taxon>Blaberidae</taxon>
        <taxon>Diplopterinae</taxon>
        <taxon>Diploptera</taxon>
    </lineage>
</organism>
<gene>
    <name evidence="2" type="ORF">L9F63_016100</name>
</gene>
<proteinExistence type="predicted"/>
<name>A0AAD8A1W4_DIPPU</name>
<evidence type="ECO:0000313" key="2">
    <source>
        <dbReference type="EMBL" id="KAJ9590856.1"/>
    </source>
</evidence>
<keyword evidence="3" id="KW-1185">Reference proteome</keyword>
<sequence length="72" mass="8592">LSATSDKEVNPFHTQEQKGRKHGGRRKRKTQAEMYGVEEDLRKLRVRGWRRRALDRDHGRIFGNEIDVFHSF</sequence>
<evidence type="ECO:0000313" key="3">
    <source>
        <dbReference type="Proteomes" id="UP001233999"/>
    </source>
</evidence>
<reference evidence="2" key="1">
    <citation type="journal article" date="2023" name="IScience">
        <title>Live-bearing cockroach genome reveals convergent evolutionary mechanisms linked to viviparity in insects and beyond.</title>
        <authorList>
            <person name="Fouks B."/>
            <person name="Harrison M.C."/>
            <person name="Mikhailova A.A."/>
            <person name="Marchal E."/>
            <person name="English S."/>
            <person name="Carruthers M."/>
            <person name="Jennings E.C."/>
            <person name="Chiamaka E.L."/>
            <person name="Frigard R.A."/>
            <person name="Pippel M."/>
            <person name="Attardo G.M."/>
            <person name="Benoit J.B."/>
            <person name="Bornberg-Bauer E."/>
            <person name="Tobe S.S."/>
        </authorList>
    </citation>
    <scope>NUCLEOTIDE SEQUENCE</scope>
    <source>
        <strain evidence="2">Stay&amp;Tobe</strain>
    </source>
</reference>
<feature type="non-terminal residue" evidence="2">
    <location>
        <position position="72"/>
    </location>
</feature>
<dbReference type="Proteomes" id="UP001233999">
    <property type="component" value="Unassembled WGS sequence"/>
</dbReference>
<feature type="compositionally biased region" description="Basic residues" evidence="1">
    <location>
        <begin position="19"/>
        <end position="29"/>
    </location>
</feature>
<accession>A0AAD8A1W4</accession>